<evidence type="ECO:0000313" key="3">
    <source>
        <dbReference type="Proteomes" id="UP001221898"/>
    </source>
</evidence>
<sequence length="136" mass="14505">MAVIPQRRGGGEHRSAGEVVRISGVGGEASAGWTGAGRPDWWEQTGLRWHAGQGLSPGSRALLTPPCPKAERTQGRGVACMVTQDESRTWAGLQSGGGEAGQRGTRRAVSQRGNPSWRAAIARRRPLKRDTPTDQL</sequence>
<evidence type="ECO:0000313" key="2">
    <source>
        <dbReference type="EMBL" id="KAJ8384250.1"/>
    </source>
</evidence>
<proteinExistence type="predicted"/>
<evidence type="ECO:0000256" key="1">
    <source>
        <dbReference type="SAM" id="MobiDB-lite"/>
    </source>
</evidence>
<feature type="region of interest" description="Disordered" evidence="1">
    <location>
        <begin position="92"/>
        <end position="136"/>
    </location>
</feature>
<dbReference type="EMBL" id="JAINUG010000275">
    <property type="protein sequence ID" value="KAJ8384250.1"/>
    <property type="molecule type" value="Genomic_DNA"/>
</dbReference>
<protein>
    <submittedName>
        <fullName evidence="2">Uncharacterized protein</fullName>
    </submittedName>
</protein>
<name>A0AAD7RHN9_9TELE</name>
<gene>
    <name evidence="2" type="ORF">AAFF_G00207110</name>
</gene>
<keyword evidence="3" id="KW-1185">Reference proteome</keyword>
<comment type="caution">
    <text evidence="2">The sequence shown here is derived from an EMBL/GenBank/DDBJ whole genome shotgun (WGS) entry which is preliminary data.</text>
</comment>
<accession>A0AAD7RHN9</accession>
<reference evidence="2" key="1">
    <citation type="journal article" date="2023" name="Science">
        <title>Genome structures resolve the early diversification of teleost fishes.</title>
        <authorList>
            <person name="Parey E."/>
            <person name="Louis A."/>
            <person name="Montfort J."/>
            <person name="Bouchez O."/>
            <person name="Roques C."/>
            <person name="Iampietro C."/>
            <person name="Lluch J."/>
            <person name="Castinel A."/>
            <person name="Donnadieu C."/>
            <person name="Desvignes T."/>
            <person name="Floi Bucao C."/>
            <person name="Jouanno E."/>
            <person name="Wen M."/>
            <person name="Mejri S."/>
            <person name="Dirks R."/>
            <person name="Jansen H."/>
            <person name="Henkel C."/>
            <person name="Chen W.J."/>
            <person name="Zahm M."/>
            <person name="Cabau C."/>
            <person name="Klopp C."/>
            <person name="Thompson A.W."/>
            <person name="Robinson-Rechavi M."/>
            <person name="Braasch I."/>
            <person name="Lecointre G."/>
            <person name="Bobe J."/>
            <person name="Postlethwait J.H."/>
            <person name="Berthelot C."/>
            <person name="Roest Crollius H."/>
            <person name="Guiguen Y."/>
        </authorList>
    </citation>
    <scope>NUCLEOTIDE SEQUENCE</scope>
    <source>
        <strain evidence="2">NC1722</strain>
    </source>
</reference>
<organism evidence="2 3">
    <name type="scientific">Aldrovandia affinis</name>
    <dbReference type="NCBI Taxonomy" id="143900"/>
    <lineage>
        <taxon>Eukaryota</taxon>
        <taxon>Metazoa</taxon>
        <taxon>Chordata</taxon>
        <taxon>Craniata</taxon>
        <taxon>Vertebrata</taxon>
        <taxon>Euteleostomi</taxon>
        <taxon>Actinopterygii</taxon>
        <taxon>Neopterygii</taxon>
        <taxon>Teleostei</taxon>
        <taxon>Notacanthiformes</taxon>
        <taxon>Halosauridae</taxon>
        <taxon>Aldrovandia</taxon>
    </lineage>
</organism>
<dbReference type="AlphaFoldDB" id="A0AAD7RHN9"/>
<dbReference type="Proteomes" id="UP001221898">
    <property type="component" value="Unassembled WGS sequence"/>
</dbReference>